<feature type="chain" id="PRO_5035820098" evidence="1">
    <location>
        <begin position="20"/>
        <end position="31"/>
    </location>
</feature>
<organism evidence="2 3">
    <name type="scientific">Triticum urartu</name>
    <name type="common">Red wild einkorn</name>
    <name type="synonym">Crithodium urartu</name>
    <dbReference type="NCBI Taxonomy" id="4572"/>
    <lineage>
        <taxon>Eukaryota</taxon>
        <taxon>Viridiplantae</taxon>
        <taxon>Streptophyta</taxon>
        <taxon>Embryophyta</taxon>
        <taxon>Tracheophyta</taxon>
        <taxon>Spermatophyta</taxon>
        <taxon>Magnoliopsida</taxon>
        <taxon>Liliopsida</taxon>
        <taxon>Poales</taxon>
        <taxon>Poaceae</taxon>
        <taxon>BOP clade</taxon>
        <taxon>Pooideae</taxon>
        <taxon>Triticodae</taxon>
        <taxon>Triticeae</taxon>
        <taxon>Triticinae</taxon>
        <taxon>Triticum</taxon>
    </lineage>
</organism>
<evidence type="ECO:0000313" key="3">
    <source>
        <dbReference type="Proteomes" id="UP000015106"/>
    </source>
</evidence>
<dbReference type="EnsemblPlants" id="TuG1812G0100003373.01.T02">
    <property type="protein sequence ID" value="TuG1812G0100003373.01.T02"/>
    <property type="gene ID" value="TuG1812G0100003373.01"/>
</dbReference>
<sequence length="31" mass="3425">MWSCGHVCAFLICCETCNALNNYQARLMAAS</sequence>
<reference evidence="2" key="3">
    <citation type="submission" date="2022-06" db="UniProtKB">
        <authorList>
            <consortium name="EnsemblPlants"/>
        </authorList>
    </citation>
    <scope>IDENTIFICATION</scope>
</reference>
<evidence type="ECO:0000313" key="2">
    <source>
        <dbReference type="EnsemblPlants" id="TuG1812G0100003373.01.T02"/>
    </source>
</evidence>
<protein>
    <submittedName>
        <fullName evidence="2">Uncharacterized protein</fullName>
    </submittedName>
</protein>
<dbReference type="Proteomes" id="UP000015106">
    <property type="component" value="Chromosome 1"/>
</dbReference>
<name>A0A8R7P2Q0_TRIUA</name>
<feature type="signal peptide" evidence="1">
    <location>
        <begin position="1"/>
        <end position="19"/>
    </location>
</feature>
<keyword evidence="1" id="KW-0732">Signal</keyword>
<dbReference type="Gramene" id="TuG1812G0100003373.01.T02">
    <property type="protein sequence ID" value="TuG1812G0100003373.01.T02"/>
    <property type="gene ID" value="TuG1812G0100003373.01"/>
</dbReference>
<dbReference type="AlphaFoldDB" id="A0A8R7P2Q0"/>
<reference evidence="3" key="1">
    <citation type="journal article" date="2013" name="Nature">
        <title>Draft genome of the wheat A-genome progenitor Triticum urartu.</title>
        <authorList>
            <person name="Ling H.Q."/>
            <person name="Zhao S."/>
            <person name="Liu D."/>
            <person name="Wang J."/>
            <person name="Sun H."/>
            <person name="Zhang C."/>
            <person name="Fan H."/>
            <person name="Li D."/>
            <person name="Dong L."/>
            <person name="Tao Y."/>
            <person name="Gao C."/>
            <person name="Wu H."/>
            <person name="Li Y."/>
            <person name="Cui Y."/>
            <person name="Guo X."/>
            <person name="Zheng S."/>
            <person name="Wang B."/>
            <person name="Yu K."/>
            <person name="Liang Q."/>
            <person name="Yang W."/>
            <person name="Lou X."/>
            <person name="Chen J."/>
            <person name="Feng M."/>
            <person name="Jian J."/>
            <person name="Zhang X."/>
            <person name="Luo G."/>
            <person name="Jiang Y."/>
            <person name="Liu J."/>
            <person name="Wang Z."/>
            <person name="Sha Y."/>
            <person name="Zhang B."/>
            <person name="Wu H."/>
            <person name="Tang D."/>
            <person name="Shen Q."/>
            <person name="Xue P."/>
            <person name="Zou S."/>
            <person name="Wang X."/>
            <person name="Liu X."/>
            <person name="Wang F."/>
            <person name="Yang Y."/>
            <person name="An X."/>
            <person name="Dong Z."/>
            <person name="Zhang K."/>
            <person name="Zhang X."/>
            <person name="Luo M.C."/>
            <person name="Dvorak J."/>
            <person name="Tong Y."/>
            <person name="Wang J."/>
            <person name="Yang H."/>
            <person name="Li Z."/>
            <person name="Wang D."/>
            <person name="Zhang A."/>
            <person name="Wang J."/>
        </authorList>
    </citation>
    <scope>NUCLEOTIDE SEQUENCE</scope>
    <source>
        <strain evidence="3">cv. G1812</strain>
    </source>
</reference>
<proteinExistence type="predicted"/>
<accession>A0A8R7P2Q0</accession>
<reference evidence="2" key="2">
    <citation type="submission" date="2018-03" db="EMBL/GenBank/DDBJ databases">
        <title>The Triticum urartu genome reveals the dynamic nature of wheat genome evolution.</title>
        <authorList>
            <person name="Ling H."/>
            <person name="Ma B."/>
            <person name="Shi X."/>
            <person name="Liu H."/>
            <person name="Dong L."/>
            <person name="Sun H."/>
            <person name="Cao Y."/>
            <person name="Gao Q."/>
            <person name="Zheng S."/>
            <person name="Li Y."/>
            <person name="Yu Y."/>
            <person name="Du H."/>
            <person name="Qi M."/>
            <person name="Li Y."/>
            <person name="Yu H."/>
            <person name="Cui Y."/>
            <person name="Wang N."/>
            <person name="Chen C."/>
            <person name="Wu H."/>
            <person name="Zhao Y."/>
            <person name="Zhang J."/>
            <person name="Li Y."/>
            <person name="Zhou W."/>
            <person name="Zhang B."/>
            <person name="Hu W."/>
            <person name="Eijk M."/>
            <person name="Tang J."/>
            <person name="Witsenboer H."/>
            <person name="Zhao S."/>
            <person name="Li Z."/>
            <person name="Zhang A."/>
            <person name="Wang D."/>
            <person name="Liang C."/>
        </authorList>
    </citation>
    <scope>NUCLEOTIDE SEQUENCE [LARGE SCALE GENOMIC DNA]</scope>
    <source>
        <strain evidence="2">cv. G1812</strain>
    </source>
</reference>
<evidence type="ECO:0000256" key="1">
    <source>
        <dbReference type="SAM" id="SignalP"/>
    </source>
</evidence>
<keyword evidence="3" id="KW-1185">Reference proteome</keyword>
<gene>
    <name evidence="2" type="primary">LOC125521422</name>
</gene>